<evidence type="ECO:0000313" key="2">
    <source>
        <dbReference type="EMBL" id="SMP72427.1"/>
    </source>
</evidence>
<keyword evidence="3" id="KW-1185">Reference proteome</keyword>
<evidence type="ECO:0000313" key="3">
    <source>
        <dbReference type="Proteomes" id="UP001158066"/>
    </source>
</evidence>
<keyword evidence="1" id="KW-0812">Transmembrane</keyword>
<dbReference type="RefSeq" id="WP_283410927.1">
    <property type="nucleotide sequence ID" value="NZ_FXUF01000029.1"/>
</dbReference>
<organism evidence="2 3">
    <name type="scientific">Anoxynatronum buryatiense</name>
    <dbReference type="NCBI Taxonomy" id="489973"/>
    <lineage>
        <taxon>Bacteria</taxon>
        <taxon>Bacillati</taxon>
        <taxon>Bacillota</taxon>
        <taxon>Clostridia</taxon>
        <taxon>Eubacteriales</taxon>
        <taxon>Clostridiaceae</taxon>
        <taxon>Anoxynatronum</taxon>
    </lineage>
</organism>
<protein>
    <submittedName>
        <fullName evidence="2">Uncharacterized protein</fullName>
    </submittedName>
</protein>
<dbReference type="AlphaFoldDB" id="A0AA45WZH5"/>
<sequence>MTGYYESVYNSLKKYGEILLLISLISYGFGFLIINIFLAAHKVLLVELFRGRYVLSGLVFLLYFIPTIVSSVFIGILIKSAAEEWGIIKRLAHIVAVILCILLGAAFSALPVFLVSSMGNHVVPHTILQESINPAGILSQLTDVNMSECQRISEPRADEFLSHCAREFMSQ</sequence>
<feature type="transmembrane region" description="Helical" evidence="1">
    <location>
        <begin position="18"/>
        <end position="41"/>
    </location>
</feature>
<dbReference type="Proteomes" id="UP001158066">
    <property type="component" value="Unassembled WGS sequence"/>
</dbReference>
<proteinExistence type="predicted"/>
<comment type="caution">
    <text evidence="2">The sequence shown here is derived from an EMBL/GenBank/DDBJ whole genome shotgun (WGS) entry which is preliminary data.</text>
</comment>
<accession>A0AA45WZH5</accession>
<keyword evidence="1" id="KW-0472">Membrane</keyword>
<keyword evidence="1" id="KW-1133">Transmembrane helix</keyword>
<gene>
    <name evidence="2" type="ORF">SAMN06296020_1291</name>
</gene>
<name>A0AA45WZH5_9CLOT</name>
<reference evidence="2" key="1">
    <citation type="submission" date="2017-05" db="EMBL/GenBank/DDBJ databases">
        <authorList>
            <person name="Varghese N."/>
            <person name="Submissions S."/>
        </authorList>
    </citation>
    <scope>NUCLEOTIDE SEQUENCE</scope>
    <source>
        <strain evidence="2">Su22</strain>
    </source>
</reference>
<feature type="transmembrane region" description="Helical" evidence="1">
    <location>
        <begin position="53"/>
        <end position="78"/>
    </location>
</feature>
<dbReference type="EMBL" id="FXUF01000029">
    <property type="protein sequence ID" value="SMP72427.1"/>
    <property type="molecule type" value="Genomic_DNA"/>
</dbReference>
<feature type="transmembrane region" description="Helical" evidence="1">
    <location>
        <begin position="90"/>
        <end position="114"/>
    </location>
</feature>
<evidence type="ECO:0000256" key="1">
    <source>
        <dbReference type="SAM" id="Phobius"/>
    </source>
</evidence>